<evidence type="ECO:0000313" key="2">
    <source>
        <dbReference type="EMBL" id="RKT83467.1"/>
    </source>
</evidence>
<evidence type="ECO:0000313" key="4">
    <source>
        <dbReference type="Proteomes" id="UP000199398"/>
    </source>
</evidence>
<sequence length="65" mass="6945">MDGITRWRKSSRSNGNGGMCVEVGGGAGIVGVRDTKDRDGGTLAFDRRSWSAFLGAIKGQRFDLP</sequence>
<dbReference type="RefSeq" id="WP_093152724.1">
    <property type="nucleotide sequence ID" value="NZ_FOUP01000005.1"/>
</dbReference>
<dbReference type="EMBL" id="RBXX01000002">
    <property type="protein sequence ID" value="RKT83467.1"/>
    <property type="molecule type" value="Genomic_DNA"/>
</dbReference>
<accession>A0A1I4ZN08</accession>
<dbReference type="STRING" id="455193.SAMN05421805_10547"/>
<dbReference type="Proteomes" id="UP000270697">
    <property type="component" value="Unassembled WGS sequence"/>
</dbReference>
<protein>
    <submittedName>
        <fullName evidence="2">Uncharacterized protein DUF397</fullName>
    </submittedName>
</protein>
<dbReference type="AlphaFoldDB" id="A0A1I4ZN08"/>
<organism evidence="3 4">
    <name type="scientific">Saccharopolyspora antimicrobica</name>
    <dbReference type="NCBI Taxonomy" id="455193"/>
    <lineage>
        <taxon>Bacteria</taxon>
        <taxon>Bacillati</taxon>
        <taxon>Actinomycetota</taxon>
        <taxon>Actinomycetes</taxon>
        <taxon>Pseudonocardiales</taxon>
        <taxon>Pseudonocardiaceae</taxon>
        <taxon>Saccharopolyspora</taxon>
    </lineage>
</organism>
<dbReference type="Proteomes" id="UP000199398">
    <property type="component" value="Unassembled WGS sequence"/>
</dbReference>
<evidence type="ECO:0000259" key="1">
    <source>
        <dbReference type="Pfam" id="PF04149"/>
    </source>
</evidence>
<feature type="domain" description="DUF397" evidence="1">
    <location>
        <begin position="6"/>
        <end position="58"/>
    </location>
</feature>
<keyword evidence="5" id="KW-1185">Reference proteome</keyword>
<gene>
    <name evidence="2" type="ORF">ATL45_1750</name>
    <name evidence="3" type="ORF">SAMN05421805_10547</name>
</gene>
<proteinExistence type="predicted"/>
<dbReference type="InterPro" id="IPR007278">
    <property type="entry name" value="DUF397"/>
</dbReference>
<reference evidence="3 4" key="1">
    <citation type="submission" date="2016-10" db="EMBL/GenBank/DDBJ databases">
        <authorList>
            <person name="de Groot N.N."/>
        </authorList>
    </citation>
    <scope>NUCLEOTIDE SEQUENCE [LARGE SCALE GENOMIC DNA]</scope>
    <source>
        <strain evidence="3 4">CPCC 201259</strain>
    </source>
</reference>
<reference evidence="2 5" key="2">
    <citation type="submission" date="2018-10" db="EMBL/GenBank/DDBJ databases">
        <title>Sequencing the genomes of 1000 actinobacteria strains.</title>
        <authorList>
            <person name="Klenk H.-P."/>
        </authorList>
    </citation>
    <scope>NUCLEOTIDE SEQUENCE [LARGE SCALE GENOMIC DNA]</scope>
    <source>
        <strain evidence="2 5">DSM 45119</strain>
    </source>
</reference>
<evidence type="ECO:0000313" key="3">
    <source>
        <dbReference type="EMBL" id="SFN51577.1"/>
    </source>
</evidence>
<dbReference type="EMBL" id="FOUP01000005">
    <property type="protein sequence ID" value="SFN51577.1"/>
    <property type="molecule type" value="Genomic_DNA"/>
</dbReference>
<dbReference type="OrthoDB" id="3430276at2"/>
<name>A0A1I4ZN08_9PSEU</name>
<evidence type="ECO:0000313" key="5">
    <source>
        <dbReference type="Proteomes" id="UP000270697"/>
    </source>
</evidence>
<dbReference type="Pfam" id="PF04149">
    <property type="entry name" value="DUF397"/>
    <property type="match status" value="1"/>
</dbReference>